<dbReference type="InterPro" id="IPR032675">
    <property type="entry name" value="LRR_dom_sf"/>
</dbReference>
<dbReference type="Gene3D" id="3.80.10.10">
    <property type="entry name" value="Ribonuclease Inhibitor"/>
    <property type="match status" value="1"/>
</dbReference>
<comment type="caution">
    <text evidence="1">The sequence shown here is derived from an EMBL/GenBank/DDBJ whole genome shotgun (WGS) entry which is preliminary data.</text>
</comment>
<keyword evidence="2" id="KW-1185">Reference proteome</keyword>
<dbReference type="EMBL" id="CAFZ01000115">
    <property type="protein sequence ID" value="CCA71328.1"/>
    <property type="molecule type" value="Genomic_DNA"/>
</dbReference>
<sequence length="486" mass="54493">MAVSSRRRHAQQFDVLLCLFTPGHAQTAPPPLDAKPLLVPASTFVALTFPFPFSGKRDIELDHLVIQLLGQTILGKDRRQGDEGQRDELEAISIVIFHHICASDGPLLVTMLVCKAWHTAAILTGEVWSYIHLTTGATHDRLCYGVLKCGTKPQLLAALKRSRGLPLSITDKDSPDTLSSWYTTLSASWDLNLLEEIETRNNDLIRRAVVEFSRIVALGLAGSMLHEVQDPEIWRRLRSLRTEGSSDSALSEILPLCTPLQYLHLRWCRVDEDVVRISLPQLQWLSLEWCNPFWPIDCPNFVELSIMQTCSQPSLKSVILPRLNKLTYTVDGVKPQPDIFQAPNLEKLTIYAPSDHDGEDLLLRTWINKPAEQRLDPISFEIILLQVNVKALVGALSTLTRCIKLDLFHVVQRDELFEALSPAHEVRTFTGEQETPLESLISLDITCTQGCSDTVLDTARRFVRSRQAAGMPFLSLVVNSKVIGDN</sequence>
<organism evidence="1 2">
    <name type="scientific">Serendipita indica (strain DSM 11827)</name>
    <name type="common">Root endophyte fungus</name>
    <name type="synonym">Piriformospora indica</name>
    <dbReference type="NCBI Taxonomy" id="1109443"/>
    <lineage>
        <taxon>Eukaryota</taxon>
        <taxon>Fungi</taxon>
        <taxon>Dikarya</taxon>
        <taxon>Basidiomycota</taxon>
        <taxon>Agaricomycotina</taxon>
        <taxon>Agaricomycetes</taxon>
        <taxon>Sebacinales</taxon>
        <taxon>Serendipitaceae</taxon>
        <taxon>Serendipita</taxon>
    </lineage>
</organism>
<dbReference type="InParanoid" id="G4TJ35"/>
<evidence type="ECO:0000313" key="1">
    <source>
        <dbReference type="EMBL" id="CCA71328.1"/>
    </source>
</evidence>
<gene>
    <name evidence="1" type="ORF">PIIN_05267</name>
</gene>
<dbReference type="AlphaFoldDB" id="G4TJ35"/>
<name>G4TJ35_SERID</name>
<reference evidence="1 2" key="1">
    <citation type="journal article" date="2011" name="PLoS Pathog.">
        <title>Endophytic Life Strategies Decoded by Genome and Transcriptome Analyses of the Mutualistic Root Symbiont Piriformospora indica.</title>
        <authorList>
            <person name="Zuccaro A."/>
            <person name="Lahrmann U."/>
            <person name="Guldener U."/>
            <person name="Langen G."/>
            <person name="Pfiffi S."/>
            <person name="Biedenkopf D."/>
            <person name="Wong P."/>
            <person name="Samans B."/>
            <person name="Grimm C."/>
            <person name="Basiewicz M."/>
            <person name="Murat C."/>
            <person name="Martin F."/>
            <person name="Kogel K.H."/>
        </authorList>
    </citation>
    <scope>NUCLEOTIDE SEQUENCE [LARGE SCALE GENOMIC DNA]</scope>
    <source>
        <strain evidence="1 2">DSM 11827</strain>
    </source>
</reference>
<dbReference type="HOGENOM" id="CLU_031654_0_0_1"/>
<evidence type="ECO:0000313" key="2">
    <source>
        <dbReference type="Proteomes" id="UP000007148"/>
    </source>
</evidence>
<protein>
    <recommendedName>
        <fullName evidence="3">F-box domain-containing protein</fullName>
    </recommendedName>
</protein>
<dbReference type="Proteomes" id="UP000007148">
    <property type="component" value="Unassembled WGS sequence"/>
</dbReference>
<evidence type="ECO:0008006" key="3">
    <source>
        <dbReference type="Google" id="ProtNLM"/>
    </source>
</evidence>
<accession>G4TJ35</accession>
<proteinExistence type="predicted"/>
<dbReference type="SUPFAM" id="SSF52047">
    <property type="entry name" value="RNI-like"/>
    <property type="match status" value="1"/>
</dbReference>